<evidence type="ECO:0000313" key="2">
    <source>
        <dbReference type="Proteomes" id="UP000790709"/>
    </source>
</evidence>
<sequence>MYTRAGAHSYWCLPWQSTSVEQRHPRSQRLPRALAGYLRDIGRHAADATGKRKRRDRLTSNKDDRRADTGYRYYVALVQAYSLYPDETFKGAREFPSTSRVEHWYPILPCWSVVITTPTPSRNSSGFRVFATSASVLRTTTTEPRGDGIKITIICMGAARSTGTSVGDAASTL</sequence>
<dbReference type="EMBL" id="MU266464">
    <property type="protein sequence ID" value="KAH7923043.1"/>
    <property type="molecule type" value="Genomic_DNA"/>
</dbReference>
<organism evidence="1 2">
    <name type="scientific">Leucogyrophana mollusca</name>
    <dbReference type="NCBI Taxonomy" id="85980"/>
    <lineage>
        <taxon>Eukaryota</taxon>
        <taxon>Fungi</taxon>
        <taxon>Dikarya</taxon>
        <taxon>Basidiomycota</taxon>
        <taxon>Agaricomycotina</taxon>
        <taxon>Agaricomycetes</taxon>
        <taxon>Agaricomycetidae</taxon>
        <taxon>Boletales</taxon>
        <taxon>Boletales incertae sedis</taxon>
        <taxon>Leucogyrophana</taxon>
    </lineage>
</organism>
<reference evidence="1" key="1">
    <citation type="journal article" date="2021" name="New Phytol.">
        <title>Evolutionary innovations through gain and loss of genes in the ectomycorrhizal Boletales.</title>
        <authorList>
            <person name="Wu G."/>
            <person name="Miyauchi S."/>
            <person name="Morin E."/>
            <person name="Kuo A."/>
            <person name="Drula E."/>
            <person name="Varga T."/>
            <person name="Kohler A."/>
            <person name="Feng B."/>
            <person name="Cao Y."/>
            <person name="Lipzen A."/>
            <person name="Daum C."/>
            <person name="Hundley H."/>
            <person name="Pangilinan J."/>
            <person name="Johnson J."/>
            <person name="Barry K."/>
            <person name="LaButti K."/>
            <person name="Ng V."/>
            <person name="Ahrendt S."/>
            <person name="Min B."/>
            <person name="Choi I.G."/>
            <person name="Park H."/>
            <person name="Plett J.M."/>
            <person name="Magnuson J."/>
            <person name="Spatafora J.W."/>
            <person name="Nagy L.G."/>
            <person name="Henrissat B."/>
            <person name="Grigoriev I.V."/>
            <person name="Yang Z.L."/>
            <person name="Xu J."/>
            <person name="Martin F.M."/>
        </authorList>
    </citation>
    <scope>NUCLEOTIDE SEQUENCE</scope>
    <source>
        <strain evidence="1">KUC20120723A-06</strain>
    </source>
</reference>
<accession>A0ACB8BCT2</accession>
<proteinExistence type="predicted"/>
<dbReference type="Proteomes" id="UP000790709">
    <property type="component" value="Unassembled WGS sequence"/>
</dbReference>
<protein>
    <submittedName>
        <fullName evidence="1">Uncharacterized protein</fullName>
    </submittedName>
</protein>
<evidence type="ECO:0000313" key="1">
    <source>
        <dbReference type="EMBL" id="KAH7923043.1"/>
    </source>
</evidence>
<comment type="caution">
    <text evidence="1">The sequence shown here is derived from an EMBL/GenBank/DDBJ whole genome shotgun (WGS) entry which is preliminary data.</text>
</comment>
<name>A0ACB8BCT2_9AGAM</name>
<gene>
    <name evidence="1" type="ORF">BV22DRAFT_1048460</name>
</gene>
<keyword evidence="2" id="KW-1185">Reference proteome</keyword>